<dbReference type="AlphaFoldDB" id="A0ABC9H4U2"/>
<sequence>MMASVATYSPPAGCPNCNFSHCFCRWRRLCSPEIPRVGSGGDYAFIQDDDNVGNSTFSVVVGVVSKFDDDSSLRLHRFRVAQSGRVLGRSGDALEVLAGDVDYKPKNTWSHIRASNATRSPDGRSLSLCLFSREHHLSDLTKAQCPRPLQLHLDFADAAGDGTRVTVSVSPLPGLNLGPLMPTCPISAAGELWAPHLTGLDGPCSLLMRRLDKDAGLWVEVAGLRLPRGREGAGWREGNTPALQGFAVVGSIILLSFYPYHLFFTFDCSSHAWAPVITFKNQRTQYFPLQQCSVYVEEDDNIYFLCGGSIYAYKLCWDQDRHQHWMAPPAMVGSVCPSVLDGNGFLTHLGGRVMCSVWIGEKLRCNCDSKLVLITSFRVMGDGLEDFIPKEVDVLQSTCRRLELWPSDHSDGSYFELRFLQEYEEFSHEYATPSTKKERRKARRSAKKMKEKLERGTCKAVTLTPACCRELFKRGPFSYAVMLDPSAIQTKKSLYIMCQVAFYSTVYMVNILDGRLMCHDNVLKPLSTIRREEYMDGCTMIDDLHEWHFISRSNCMYVASHERSPIYAYIMGSSAGMHSKIRVRLICRVGNNIIGLSDNLQNVYYMNSKGEWMEQQTQGFPYFQREWTKLSGYVVLSDESFMVSDAETNCCYLLELHNNKWSIVTPYSVYLSAHLEDKRKRLPRDWPGCAFLSERSVYVKGFIYSCSNGGLAAYELIEEGDSYYLGDKIDLQFSWHMYWERERMCLDYVGEDTISGAIMFCVVQDDRVRRPDYPDSLQPICITTVQVKTEGLGNGKLKPKTISHVSNSRSSIDWDCSHARNIITDRPLNKSDVPALPKRRIIRIQGCFAES</sequence>
<protein>
    <submittedName>
        <fullName evidence="2">Uncharacterized protein</fullName>
    </submittedName>
</protein>
<reference evidence="2 3" key="1">
    <citation type="submission" date="2024-10" db="EMBL/GenBank/DDBJ databases">
        <authorList>
            <person name="Ryan C."/>
        </authorList>
    </citation>
    <scope>NUCLEOTIDE SEQUENCE [LARGE SCALE GENOMIC DNA]</scope>
</reference>
<dbReference type="EMBL" id="CAXIPR030001027">
    <property type="protein sequence ID" value="CAM0147713.1"/>
    <property type="molecule type" value="Genomic_DNA"/>
</dbReference>
<accession>A0ABC9H4U2</accession>
<comment type="caution">
    <text evidence="2">The sequence shown here is derived from an EMBL/GenBank/DDBJ whole genome shotgun (WGS) entry which is preliminary data.</text>
</comment>
<dbReference type="Proteomes" id="UP001497457">
    <property type="component" value="Unassembled WGS sequence"/>
</dbReference>
<evidence type="ECO:0000313" key="3">
    <source>
        <dbReference type="Proteomes" id="UP001497457"/>
    </source>
</evidence>
<dbReference type="EMBL" id="CAXIPR030001922">
    <property type="protein sequence ID" value="CAM0149218.1"/>
    <property type="molecule type" value="Genomic_DNA"/>
</dbReference>
<organism evidence="2 3">
    <name type="scientific">Urochloa decumbens</name>
    <dbReference type="NCBI Taxonomy" id="240449"/>
    <lineage>
        <taxon>Eukaryota</taxon>
        <taxon>Viridiplantae</taxon>
        <taxon>Streptophyta</taxon>
        <taxon>Embryophyta</taxon>
        <taxon>Tracheophyta</taxon>
        <taxon>Spermatophyta</taxon>
        <taxon>Magnoliopsida</taxon>
        <taxon>Liliopsida</taxon>
        <taxon>Poales</taxon>
        <taxon>Poaceae</taxon>
        <taxon>PACMAD clade</taxon>
        <taxon>Panicoideae</taxon>
        <taxon>Panicodae</taxon>
        <taxon>Paniceae</taxon>
        <taxon>Melinidinae</taxon>
        <taxon>Urochloa</taxon>
    </lineage>
</organism>
<evidence type="ECO:0000313" key="2">
    <source>
        <dbReference type="EMBL" id="CAM0149218.1"/>
    </source>
</evidence>
<name>A0ABC9H4U2_9POAL</name>
<keyword evidence="3" id="KW-1185">Reference proteome</keyword>
<gene>
    <name evidence="1" type="ORF">URODEC1_LOCUS121111</name>
    <name evidence="2" type="ORF">URODEC1_LOCUS122420</name>
</gene>
<evidence type="ECO:0000313" key="1">
    <source>
        <dbReference type="EMBL" id="CAM0147713.1"/>
    </source>
</evidence>
<proteinExistence type="predicted"/>